<dbReference type="EMBL" id="CAADRA010007249">
    <property type="protein sequence ID" value="VFT99676.1"/>
    <property type="molecule type" value="Genomic_DNA"/>
</dbReference>
<organism evidence="19 20">
    <name type="scientific">Aphanomyces stellatus</name>
    <dbReference type="NCBI Taxonomy" id="120398"/>
    <lineage>
        <taxon>Eukaryota</taxon>
        <taxon>Sar</taxon>
        <taxon>Stramenopiles</taxon>
        <taxon>Oomycota</taxon>
        <taxon>Saprolegniomycetes</taxon>
        <taxon>Saprolegniales</taxon>
        <taxon>Verrucalvaceae</taxon>
        <taxon>Aphanomyces</taxon>
    </lineage>
</organism>
<dbReference type="Gene3D" id="1.20.120.1750">
    <property type="match status" value="1"/>
</dbReference>
<evidence type="ECO:0000256" key="4">
    <source>
        <dbReference type="ARBA" id="ARBA00012251"/>
    </source>
</evidence>
<evidence type="ECO:0000256" key="13">
    <source>
        <dbReference type="ARBA" id="ARBA00023136"/>
    </source>
</evidence>
<keyword evidence="9 14" id="KW-0863">Zinc-finger</keyword>
<feature type="domain" description="RING-type" evidence="17">
    <location>
        <begin position="83"/>
        <end position="271"/>
    </location>
</feature>
<dbReference type="InterPro" id="IPR044066">
    <property type="entry name" value="TRIAD_supradom"/>
</dbReference>
<keyword evidence="20" id="KW-1185">Reference proteome</keyword>
<dbReference type="PROSITE" id="PS50089">
    <property type="entry name" value="ZF_RING_2"/>
    <property type="match status" value="1"/>
</dbReference>
<dbReference type="OrthoDB" id="1431934at2759"/>
<evidence type="ECO:0000256" key="9">
    <source>
        <dbReference type="ARBA" id="ARBA00022771"/>
    </source>
</evidence>
<reference evidence="18" key="2">
    <citation type="submission" date="2019-06" db="EMBL/GenBank/DDBJ databases">
        <title>Genomics analysis of Aphanomyces spp. identifies a new class of oomycete effector associated with host adaptation.</title>
        <authorList>
            <person name="Gaulin E."/>
        </authorList>
    </citation>
    <scope>NUCLEOTIDE SEQUENCE</scope>
    <source>
        <strain evidence="18">CBS 578.67</strain>
    </source>
</reference>
<dbReference type="InterPro" id="IPR031127">
    <property type="entry name" value="E3_UB_ligase_RBR"/>
</dbReference>
<dbReference type="GO" id="GO:0061630">
    <property type="term" value="F:ubiquitin protein ligase activity"/>
    <property type="evidence" value="ECO:0007669"/>
    <property type="project" value="UniProtKB-EC"/>
</dbReference>
<dbReference type="Pfam" id="PF22191">
    <property type="entry name" value="IBR_1"/>
    <property type="match status" value="1"/>
</dbReference>
<evidence type="ECO:0000313" key="18">
    <source>
        <dbReference type="EMBL" id="KAF0684999.1"/>
    </source>
</evidence>
<keyword evidence="8" id="KW-0677">Repeat</keyword>
<gene>
    <name evidence="19" type="primary">Aste57867_23028</name>
    <name evidence="18" type="ORF">As57867_022957</name>
    <name evidence="19" type="ORF">ASTE57867_23028</name>
</gene>
<dbReference type="GO" id="GO:0005737">
    <property type="term" value="C:cytoplasm"/>
    <property type="evidence" value="ECO:0007669"/>
    <property type="project" value="UniProtKB-ARBA"/>
</dbReference>
<dbReference type="InterPro" id="IPR001841">
    <property type="entry name" value="Znf_RING"/>
</dbReference>
<keyword evidence="5" id="KW-0808">Transferase</keyword>
<evidence type="ECO:0000313" key="19">
    <source>
        <dbReference type="EMBL" id="VFT99676.1"/>
    </source>
</evidence>
<keyword evidence="7" id="KW-0479">Metal-binding</keyword>
<evidence type="ECO:0000256" key="5">
    <source>
        <dbReference type="ARBA" id="ARBA00022679"/>
    </source>
</evidence>
<evidence type="ECO:0000256" key="7">
    <source>
        <dbReference type="ARBA" id="ARBA00022723"/>
    </source>
</evidence>
<feature type="domain" description="RING-type" evidence="16">
    <location>
        <begin position="87"/>
        <end position="133"/>
    </location>
</feature>
<comment type="catalytic activity">
    <reaction evidence="1">
        <text>[E2 ubiquitin-conjugating enzyme]-S-ubiquitinyl-L-cysteine + [acceptor protein]-L-lysine = [E2 ubiquitin-conjugating enzyme]-L-cysteine + [acceptor protein]-N(6)-ubiquitinyl-L-lysine.</text>
        <dbReference type="EC" id="2.3.2.31"/>
    </reaction>
</comment>
<dbReference type="EC" id="2.3.2.31" evidence="4"/>
<dbReference type="SUPFAM" id="SSF57850">
    <property type="entry name" value="RING/U-box"/>
    <property type="match status" value="2"/>
</dbReference>
<dbReference type="GO" id="GO:0031090">
    <property type="term" value="C:organelle membrane"/>
    <property type="evidence" value="ECO:0007669"/>
    <property type="project" value="UniProtKB-ARBA"/>
</dbReference>
<evidence type="ECO:0000256" key="8">
    <source>
        <dbReference type="ARBA" id="ARBA00022737"/>
    </source>
</evidence>
<dbReference type="Proteomes" id="UP000332933">
    <property type="component" value="Unassembled WGS sequence"/>
</dbReference>
<keyword evidence="11" id="KW-0862">Zinc</keyword>
<name>A0A485LM44_9STRA</name>
<accession>A0A485LM44</accession>
<evidence type="ECO:0000256" key="14">
    <source>
        <dbReference type="PROSITE-ProRule" id="PRU00175"/>
    </source>
</evidence>
<dbReference type="EMBL" id="VJMH01007223">
    <property type="protein sequence ID" value="KAF0684999.1"/>
    <property type="molecule type" value="Genomic_DNA"/>
</dbReference>
<evidence type="ECO:0000256" key="12">
    <source>
        <dbReference type="ARBA" id="ARBA00022989"/>
    </source>
</evidence>
<keyword evidence="10" id="KW-0833">Ubl conjugation pathway</keyword>
<dbReference type="PROSITE" id="PS51873">
    <property type="entry name" value="TRIAD"/>
    <property type="match status" value="1"/>
</dbReference>
<dbReference type="FunFam" id="3.30.40.10:FF:000051">
    <property type="entry name" value="RBR-type E3 ubiquitin transferase"/>
    <property type="match status" value="1"/>
</dbReference>
<feature type="transmembrane region" description="Helical" evidence="15">
    <location>
        <begin position="293"/>
        <end position="319"/>
    </location>
</feature>
<dbReference type="Gene3D" id="3.30.40.10">
    <property type="entry name" value="Zinc/RING finger domain, C3HC4 (zinc finger)"/>
    <property type="match status" value="1"/>
</dbReference>
<dbReference type="AlphaFoldDB" id="A0A485LM44"/>
<reference evidence="19 20" key="1">
    <citation type="submission" date="2019-03" db="EMBL/GenBank/DDBJ databases">
        <authorList>
            <person name="Gaulin E."/>
            <person name="Dumas B."/>
        </authorList>
    </citation>
    <scope>NUCLEOTIDE SEQUENCE [LARGE SCALE GENOMIC DNA]</scope>
    <source>
        <strain evidence="19">CBS 568.67</strain>
    </source>
</reference>
<sequence length="362" mass="39505">MSSTHHIVSVPEYDALVHIKSSNNSRPESPLDDSTPQPMKKTSIMQATMGAINVVIITPEAFEEPKKTLSSIDALVPPTDKTSSRECAICFETSHAKSLCESTSCSSFFCDSCIQMYLQIKIQDGQVRRIRCPGLECTAILSSHHIHGYVTADHFQRYLALKENLRSGRVCPPCGQPVTSTGRKISCNACESTTCGDCGEPYHLFGCKDTTYKTWRQQTEADVRSCPNCHVDIEKQGGCTHMACTHCEFEFCWLCRVSWEHHTEVMCKPRAFLESESTSLGPNAPIRAVTKSMVVVAATGVAAVGVGLAAAIAPPVLLYNGMKSLWHKQKQAKTLKKLEALREAQAKSKAAMVAAALSVSSS</sequence>
<evidence type="ECO:0000256" key="15">
    <source>
        <dbReference type="SAM" id="Phobius"/>
    </source>
</evidence>
<dbReference type="GO" id="GO:0008270">
    <property type="term" value="F:zinc ion binding"/>
    <property type="evidence" value="ECO:0007669"/>
    <property type="project" value="UniProtKB-KW"/>
</dbReference>
<comment type="pathway">
    <text evidence="3">Protein modification; protein ubiquitination.</text>
</comment>
<evidence type="ECO:0000256" key="11">
    <source>
        <dbReference type="ARBA" id="ARBA00022833"/>
    </source>
</evidence>
<evidence type="ECO:0000256" key="10">
    <source>
        <dbReference type="ARBA" id="ARBA00022786"/>
    </source>
</evidence>
<keyword evidence="12 15" id="KW-1133">Transmembrane helix</keyword>
<evidence type="ECO:0000259" key="16">
    <source>
        <dbReference type="PROSITE" id="PS50089"/>
    </source>
</evidence>
<dbReference type="InterPro" id="IPR013083">
    <property type="entry name" value="Znf_RING/FYVE/PHD"/>
</dbReference>
<comment type="subcellular location">
    <subcellularLocation>
        <location evidence="2">Membrane</location>
        <topology evidence="2">Single-pass membrane protein</topology>
    </subcellularLocation>
</comment>
<evidence type="ECO:0000256" key="1">
    <source>
        <dbReference type="ARBA" id="ARBA00001798"/>
    </source>
</evidence>
<keyword evidence="13 15" id="KW-0472">Membrane</keyword>
<evidence type="ECO:0000259" key="17">
    <source>
        <dbReference type="PROSITE" id="PS51873"/>
    </source>
</evidence>
<evidence type="ECO:0000256" key="6">
    <source>
        <dbReference type="ARBA" id="ARBA00022692"/>
    </source>
</evidence>
<evidence type="ECO:0000313" key="20">
    <source>
        <dbReference type="Proteomes" id="UP000332933"/>
    </source>
</evidence>
<evidence type="ECO:0000256" key="2">
    <source>
        <dbReference type="ARBA" id="ARBA00004167"/>
    </source>
</evidence>
<dbReference type="GO" id="GO:0016567">
    <property type="term" value="P:protein ubiquitination"/>
    <property type="evidence" value="ECO:0007669"/>
    <property type="project" value="InterPro"/>
</dbReference>
<keyword evidence="6 15" id="KW-0812">Transmembrane</keyword>
<dbReference type="PANTHER" id="PTHR11685">
    <property type="entry name" value="RBR FAMILY RING FINGER AND IBR DOMAIN-CONTAINING"/>
    <property type="match status" value="1"/>
</dbReference>
<dbReference type="InterPro" id="IPR002867">
    <property type="entry name" value="IBR_dom"/>
</dbReference>
<protein>
    <recommendedName>
        <fullName evidence="4">RBR-type E3 ubiquitin transferase</fullName>
        <ecNumber evidence="4">2.3.2.31</ecNumber>
    </recommendedName>
</protein>
<dbReference type="SMART" id="SM00647">
    <property type="entry name" value="IBR"/>
    <property type="match status" value="2"/>
</dbReference>
<evidence type="ECO:0000256" key="3">
    <source>
        <dbReference type="ARBA" id="ARBA00004906"/>
    </source>
</evidence>
<proteinExistence type="predicted"/>